<sequence length="302" mass="32786">MARARSPKPTRTTNGCPSPTLSRPPSFICGWRKRSVAFERIGPDRVRAIRDRSREVLMRISSRVHMVGSGRHGLQMTHLIDCNVYLLDGGSECALIDAGGGVEPERIEANIAAAGISPQRITKLLLTHAHGDHAAGARHFHDRYGAELIVAAEAAPWMESGDMEKNSLLAAIEAGVYPRDYRFPACPVGRAVAEGDIIRVGELELAVLETPGHSRGHVSYMWDGEDGRAIFAGDVIFAGGKVVLQSTWDCSIQEYAATTAKLHALGIDALYAGHGAPVLREAHRHIGRAHECFRNLDLPPNL</sequence>
<dbReference type="SMART" id="SM00849">
    <property type="entry name" value="Lactamase_B"/>
    <property type="match status" value="1"/>
</dbReference>
<dbReference type="GO" id="GO:0016787">
    <property type="term" value="F:hydrolase activity"/>
    <property type="evidence" value="ECO:0007669"/>
    <property type="project" value="UniProtKB-KW"/>
</dbReference>
<evidence type="ECO:0000256" key="4">
    <source>
        <dbReference type="SAM" id="MobiDB-lite"/>
    </source>
</evidence>
<dbReference type="PANTHER" id="PTHR42951:SF17">
    <property type="entry name" value="METALLO-BETA-LACTAMASE DOMAIN-CONTAINING PROTEIN"/>
    <property type="match status" value="1"/>
</dbReference>
<dbReference type="AlphaFoldDB" id="A0A5C4T6Z6"/>
<evidence type="ECO:0000256" key="1">
    <source>
        <dbReference type="ARBA" id="ARBA00034221"/>
    </source>
</evidence>
<feature type="domain" description="Metallo-beta-lactamase" evidence="5">
    <location>
        <begin position="81"/>
        <end position="274"/>
    </location>
</feature>
<reference evidence="6 7" key="1">
    <citation type="submission" date="2019-05" db="EMBL/GenBank/DDBJ databases">
        <title>We sequenced the genome of Paenibacillus hemerocallicola KCTC 33185 for further insight into its adaptation and study the phylogeny of Paenibacillus.</title>
        <authorList>
            <person name="Narsing Rao M.P."/>
        </authorList>
    </citation>
    <scope>NUCLEOTIDE SEQUENCE [LARGE SCALE GENOMIC DNA]</scope>
    <source>
        <strain evidence="6 7">KCTC 33185</strain>
    </source>
</reference>
<dbReference type="InterPro" id="IPR001279">
    <property type="entry name" value="Metallo-B-lactamas"/>
</dbReference>
<feature type="region of interest" description="Disordered" evidence="4">
    <location>
        <begin position="1"/>
        <end position="21"/>
    </location>
</feature>
<gene>
    <name evidence="6" type="ORF">FE784_19225</name>
</gene>
<dbReference type="EMBL" id="VDCQ01000027">
    <property type="protein sequence ID" value="TNJ64586.1"/>
    <property type="molecule type" value="Genomic_DNA"/>
</dbReference>
<dbReference type="Proteomes" id="UP000307943">
    <property type="component" value="Unassembled WGS sequence"/>
</dbReference>
<evidence type="ECO:0000313" key="6">
    <source>
        <dbReference type="EMBL" id="TNJ64586.1"/>
    </source>
</evidence>
<comment type="catalytic activity">
    <reaction evidence="3">
        <text>3',5'-cyclic UMP + H2O = UMP + H(+)</text>
        <dbReference type="Rhea" id="RHEA:70575"/>
        <dbReference type="ChEBI" id="CHEBI:15377"/>
        <dbReference type="ChEBI" id="CHEBI:15378"/>
        <dbReference type="ChEBI" id="CHEBI:57865"/>
        <dbReference type="ChEBI" id="CHEBI:184387"/>
    </reaction>
    <physiologicalReaction direction="left-to-right" evidence="3">
        <dbReference type="Rhea" id="RHEA:70576"/>
    </physiologicalReaction>
</comment>
<dbReference type="SUPFAM" id="SSF56281">
    <property type="entry name" value="Metallo-hydrolase/oxidoreductase"/>
    <property type="match status" value="1"/>
</dbReference>
<comment type="catalytic activity">
    <reaction evidence="1">
        <text>3',5'-cyclic CMP + H2O = CMP + H(+)</text>
        <dbReference type="Rhea" id="RHEA:72675"/>
        <dbReference type="ChEBI" id="CHEBI:15377"/>
        <dbReference type="ChEBI" id="CHEBI:15378"/>
        <dbReference type="ChEBI" id="CHEBI:58003"/>
        <dbReference type="ChEBI" id="CHEBI:60377"/>
    </reaction>
    <physiologicalReaction direction="left-to-right" evidence="1">
        <dbReference type="Rhea" id="RHEA:72676"/>
    </physiologicalReaction>
</comment>
<evidence type="ECO:0000256" key="3">
    <source>
        <dbReference type="ARBA" id="ARBA00048505"/>
    </source>
</evidence>
<evidence type="ECO:0000256" key="2">
    <source>
        <dbReference type="ARBA" id="ARBA00034301"/>
    </source>
</evidence>
<dbReference type="PANTHER" id="PTHR42951">
    <property type="entry name" value="METALLO-BETA-LACTAMASE DOMAIN-CONTAINING"/>
    <property type="match status" value="1"/>
</dbReference>
<dbReference type="InterPro" id="IPR050855">
    <property type="entry name" value="NDM-1-like"/>
</dbReference>
<dbReference type="OrthoDB" id="9761531at2"/>
<name>A0A5C4T6Z6_9BACL</name>
<feature type="compositionally biased region" description="Polar residues" evidence="4">
    <location>
        <begin position="9"/>
        <end position="21"/>
    </location>
</feature>
<evidence type="ECO:0000313" key="7">
    <source>
        <dbReference type="Proteomes" id="UP000307943"/>
    </source>
</evidence>
<accession>A0A5C4T6Z6</accession>
<comment type="caution">
    <text evidence="6">The sequence shown here is derived from an EMBL/GenBank/DDBJ whole genome shotgun (WGS) entry which is preliminary data.</text>
</comment>
<organism evidence="6 7">
    <name type="scientific">Paenibacillus hemerocallicola</name>
    <dbReference type="NCBI Taxonomy" id="1172614"/>
    <lineage>
        <taxon>Bacteria</taxon>
        <taxon>Bacillati</taxon>
        <taxon>Bacillota</taxon>
        <taxon>Bacilli</taxon>
        <taxon>Bacillales</taxon>
        <taxon>Paenibacillaceae</taxon>
        <taxon>Paenibacillus</taxon>
    </lineage>
</organism>
<dbReference type="InterPro" id="IPR036866">
    <property type="entry name" value="RibonucZ/Hydroxyglut_hydro"/>
</dbReference>
<proteinExistence type="predicted"/>
<dbReference type="Pfam" id="PF00753">
    <property type="entry name" value="Lactamase_B"/>
    <property type="match status" value="1"/>
</dbReference>
<keyword evidence="6" id="KW-0378">Hydrolase</keyword>
<evidence type="ECO:0000259" key="5">
    <source>
        <dbReference type="SMART" id="SM00849"/>
    </source>
</evidence>
<dbReference type="CDD" id="cd06262">
    <property type="entry name" value="metallo-hydrolase-like_MBL-fold"/>
    <property type="match status" value="1"/>
</dbReference>
<keyword evidence="7" id="KW-1185">Reference proteome</keyword>
<protein>
    <submittedName>
        <fullName evidence="6">MBL fold metallo-hydrolase</fullName>
    </submittedName>
</protein>
<dbReference type="Gene3D" id="3.60.15.10">
    <property type="entry name" value="Ribonuclease Z/Hydroxyacylglutathione hydrolase-like"/>
    <property type="match status" value="1"/>
</dbReference>
<comment type="function">
    <text evidence="2">Counteracts the endogenous Pycsar antiviral defense system. Phosphodiesterase that enables metal-dependent hydrolysis of host cyclic nucleotide Pycsar defense signals such as cCMP and cUMP.</text>
</comment>